<dbReference type="EMBL" id="FMYP01000094">
    <property type="protein sequence ID" value="SDD16028.1"/>
    <property type="molecule type" value="Genomic_DNA"/>
</dbReference>
<dbReference type="GO" id="GO:0004175">
    <property type="term" value="F:endopeptidase activity"/>
    <property type="evidence" value="ECO:0007669"/>
    <property type="project" value="UniProtKB-ARBA"/>
</dbReference>
<protein>
    <submittedName>
        <fullName evidence="3">CAAX protease self-immunity</fullName>
    </submittedName>
</protein>
<feature type="transmembrane region" description="Helical" evidence="1">
    <location>
        <begin position="168"/>
        <end position="189"/>
    </location>
</feature>
<feature type="transmembrane region" description="Helical" evidence="1">
    <location>
        <begin position="195"/>
        <end position="216"/>
    </location>
</feature>
<evidence type="ECO:0000259" key="2">
    <source>
        <dbReference type="Pfam" id="PF02517"/>
    </source>
</evidence>
<evidence type="ECO:0000256" key="1">
    <source>
        <dbReference type="SAM" id="Phobius"/>
    </source>
</evidence>
<proteinExistence type="predicted"/>
<sequence length="218" mass="25189">MNDFIHFIKKPTYSESCKQINWKMFFLLFFASVIVISPMVFVIKMAVDIWGFSYKKPQMSCLKLLFLAAIYAPIVEELFFRSLLVFKKSNIISYLSICFLLGIWFFYNGSYQSILNLSAVVVAVALALVFYNQSKEFVVKRYPIVFYFSSIVFGLVHIFNYQGVTFHNFIFSILLVLPQLTLGVVLGYIRVSYGLAYSILFHFLCNLPGVIVVYFISC</sequence>
<name>A0A1G6SGM8_9BACT</name>
<dbReference type="STRING" id="1640674.SAMN05216323_10948"/>
<keyword evidence="1" id="KW-0812">Transmembrane</keyword>
<gene>
    <name evidence="3" type="ORF">SAMN05216323_10948</name>
</gene>
<evidence type="ECO:0000313" key="4">
    <source>
        <dbReference type="Proteomes" id="UP000199452"/>
    </source>
</evidence>
<feature type="transmembrane region" description="Helical" evidence="1">
    <location>
        <begin position="114"/>
        <end position="132"/>
    </location>
</feature>
<keyword evidence="1" id="KW-1133">Transmembrane helix</keyword>
<keyword evidence="1" id="KW-0472">Membrane</keyword>
<dbReference type="RefSeq" id="WP_092440849.1">
    <property type="nucleotide sequence ID" value="NZ_FMYP01000094.1"/>
</dbReference>
<evidence type="ECO:0000313" key="3">
    <source>
        <dbReference type="EMBL" id="SDD16028.1"/>
    </source>
</evidence>
<dbReference type="OrthoDB" id="1122473at2"/>
<feature type="transmembrane region" description="Helical" evidence="1">
    <location>
        <begin position="20"/>
        <end position="43"/>
    </location>
</feature>
<feature type="domain" description="CAAX prenyl protease 2/Lysostaphin resistance protein A-like" evidence="2">
    <location>
        <begin position="143"/>
        <end position="207"/>
    </location>
</feature>
<feature type="transmembrane region" description="Helical" evidence="1">
    <location>
        <begin position="64"/>
        <end position="85"/>
    </location>
</feature>
<dbReference type="GO" id="GO:0006508">
    <property type="term" value="P:proteolysis"/>
    <property type="evidence" value="ECO:0007669"/>
    <property type="project" value="UniProtKB-KW"/>
</dbReference>
<reference evidence="3 4" key="1">
    <citation type="submission" date="2016-09" db="EMBL/GenBank/DDBJ databases">
        <authorList>
            <person name="Capua I."/>
            <person name="De Benedictis P."/>
            <person name="Joannis T."/>
            <person name="Lombin L.H."/>
            <person name="Cattoli G."/>
        </authorList>
    </citation>
    <scope>NUCLEOTIDE SEQUENCE [LARGE SCALE GENOMIC DNA]</scope>
    <source>
        <strain evidence="3 4">A7P-90m</strain>
    </source>
</reference>
<keyword evidence="3" id="KW-0645">Protease</keyword>
<dbReference type="Pfam" id="PF02517">
    <property type="entry name" value="Rce1-like"/>
    <property type="match status" value="1"/>
</dbReference>
<feature type="transmembrane region" description="Helical" evidence="1">
    <location>
        <begin position="144"/>
        <end position="161"/>
    </location>
</feature>
<feature type="transmembrane region" description="Helical" evidence="1">
    <location>
        <begin position="91"/>
        <end position="107"/>
    </location>
</feature>
<dbReference type="Proteomes" id="UP000199452">
    <property type="component" value="Unassembled WGS sequence"/>
</dbReference>
<dbReference type="AlphaFoldDB" id="A0A1G6SGM8"/>
<accession>A0A1G6SGM8</accession>
<dbReference type="GO" id="GO:0080120">
    <property type="term" value="P:CAAX-box protein maturation"/>
    <property type="evidence" value="ECO:0007669"/>
    <property type="project" value="UniProtKB-ARBA"/>
</dbReference>
<keyword evidence="4" id="KW-1185">Reference proteome</keyword>
<keyword evidence="3" id="KW-0378">Hydrolase</keyword>
<organism evidence="3 4">
    <name type="scientific">Williamwhitmania taraxaci</name>
    <dbReference type="NCBI Taxonomy" id="1640674"/>
    <lineage>
        <taxon>Bacteria</taxon>
        <taxon>Pseudomonadati</taxon>
        <taxon>Bacteroidota</taxon>
        <taxon>Bacteroidia</taxon>
        <taxon>Bacteroidales</taxon>
        <taxon>Williamwhitmaniaceae</taxon>
        <taxon>Williamwhitmania</taxon>
    </lineage>
</organism>
<dbReference type="InterPro" id="IPR003675">
    <property type="entry name" value="Rce1/LyrA-like_dom"/>
</dbReference>